<feature type="region of interest" description="Disordered" evidence="1">
    <location>
        <begin position="318"/>
        <end position="356"/>
    </location>
</feature>
<proteinExistence type="predicted"/>
<evidence type="ECO:0000313" key="3">
    <source>
        <dbReference type="Proteomes" id="UP000283993"/>
    </source>
</evidence>
<name>A0A423PVY4_9GAMM</name>
<dbReference type="EMBL" id="AYKH01000003">
    <property type="protein sequence ID" value="ROO29770.1"/>
    <property type="molecule type" value="Genomic_DNA"/>
</dbReference>
<evidence type="ECO:0000313" key="2">
    <source>
        <dbReference type="EMBL" id="ROO29770.1"/>
    </source>
</evidence>
<accession>A0A423PVY4</accession>
<feature type="compositionally biased region" description="Acidic residues" evidence="1">
    <location>
        <begin position="321"/>
        <end position="343"/>
    </location>
</feature>
<feature type="compositionally biased region" description="Low complexity" evidence="1">
    <location>
        <begin position="344"/>
        <end position="356"/>
    </location>
</feature>
<keyword evidence="3" id="KW-1185">Reference proteome</keyword>
<reference evidence="2 3" key="1">
    <citation type="submission" date="2013-10" db="EMBL/GenBank/DDBJ databases">
        <title>Salinisphaera orenii MK-B5 Genome Sequencing.</title>
        <authorList>
            <person name="Lai Q."/>
            <person name="Li C."/>
            <person name="Shao Z."/>
        </authorList>
    </citation>
    <scope>NUCLEOTIDE SEQUENCE [LARGE SCALE GENOMIC DNA]</scope>
    <source>
        <strain evidence="2 3">MK-B5</strain>
    </source>
</reference>
<sequence>MLKTLSMPLLALLTAGLAGCGAIYKPTGSVLAHYSQDHVVPHVLGSGDLDLSACGTGMGQHQLLASFSRVNDAPARVLLNTNLLAGLCSEARAQEAQLRFQRELRDGNTAAARDARIESQRLFRRTALRRYAAYRHTVDAFGELGDGHCPSFDSETEKAEYLIGTLTSVQALLSDIQASSSVGVPQDVAARAGRASECMDNEQWWGIPNALQAVVWLSVPGSAPDGVDPWNQLEDAADLGEAAGMPMAAMLYAIAGYGQSDAQREREGIRQVARIYNDGIGPKDYLILGEVAYAQALYLSDRIWTQETGKRTPFLALGEFPGEDSDAGSDTDIEGLLGDDDDSSGASGDDTGGLLE</sequence>
<dbReference type="Proteomes" id="UP000283993">
    <property type="component" value="Unassembled WGS sequence"/>
</dbReference>
<gene>
    <name evidence="2" type="ORF">SAOR_03045</name>
</gene>
<dbReference type="RefSeq" id="WP_123630164.1">
    <property type="nucleotide sequence ID" value="NZ_AYKH01000003.1"/>
</dbReference>
<organism evidence="2 3">
    <name type="scientific">Salinisphaera orenii MK-B5</name>
    <dbReference type="NCBI Taxonomy" id="856730"/>
    <lineage>
        <taxon>Bacteria</taxon>
        <taxon>Pseudomonadati</taxon>
        <taxon>Pseudomonadota</taxon>
        <taxon>Gammaproteobacteria</taxon>
        <taxon>Salinisphaerales</taxon>
        <taxon>Salinisphaeraceae</taxon>
        <taxon>Salinisphaera</taxon>
    </lineage>
</organism>
<dbReference type="AlphaFoldDB" id="A0A423PVY4"/>
<dbReference type="PROSITE" id="PS51257">
    <property type="entry name" value="PROKAR_LIPOPROTEIN"/>
    <property type="match status" value="1"/>
</dbReference>
<protein>
    <submittedName>
        <fullName evidence="2">Uncharacterized protein</fullName>
    </submittedName>
</protein>
<evidence type="ECO:0000256" key="1">
    <source>
        <dbReference type="SAM" id="MobiDB-lite"/>
    </source>
</evidence>
<comment type="caution">
    <text evidence="2">The sequence shown here is derived from an EMBL/GenBank/DDBJ whole genome shotgun (WGS) entry which is preliminary data.</text>
</comment>